<accession>A0A9N9BSQ4</accession>
<feature type="non-terminal residue" evidence="1">
    <location>
        <position position="1"/>
    </location>
</feature>
<name>A0A9N9BSQ4_FUNMO</name>
<reference evidence="1" key="1">
    <citation type="submission" date="2021-06" db="EMBL/GenBank/DDBJ databases">
        <authorList>
            <person name="Kallberg Y."/>
            <person name="Tangrot J."/>
            <person name="Rosling A."/>
        </authorList>
    </citation>
    <scope>NUCLEOTIDE SEQUENCE</scope>
    <source>
        <strain evidence="1">87-6 pot B 2015</strain>
    </source>
</reference>
<keyword evidence="2" id="KW-1185">Reference proteome</keyword>
<gene>
    <name evidence="1" type="ORF">FMOSSE_LOCUS7694</name>
</gene>
<protein>
    <submittedName>
        <fullName evidence="1">8718_t:CDS:1</fullName>
    </submittedName>
</protein>
<comment type="caution">
    <text evidence="1">The sequence shown here is derived from an EMBL/GenBank/DDBJ whole genome shotgun (WGS) entry which is preliminary data.</text>
</comment>
<organism evidence="1 2">
    <name type="scientific">Funneliformis mosseae</name>
    <name type="common">Endomycorrhizal fungus</name>
    <name type="synonym">Glomus mosseae</name>
    <dbReference type="NCBI Taxonomy" id="27381"/>
    <lineage>
        <taxon>Eukaryota</taxon>
        <taxon>Fungi</taxon>
        <taxon>Fungi incertae sedis</taxon>
        <taxon>Mucoromycota</taxon>
        <taxon>Glomeromycotina</taxon>
        <taxon>Glomeromycetes</taxon>
        <taxon>Glomerales</taxon>
        <taxon>Glomeraceae</taxon>
        <taxon>Funneliformis</taxon>
    </lineage>
</organism>
<evidence type="ECO:0000313" key="1">
    <source>
        <dbReference type="EMBL" id="CAG8575873.1"/>
    </source>
</evidence>
<dbReference type="EMBL" id="CAJVPP010001850">
    <property type="protein sequence ID" value="CAG8575873.1"/>
    <property type="molecule type" value="Genomic_DNA"/>
</dbReference>
<dbReference type="Proteomes" id="UP000789375">
    <property type="component" value="Unassembled WGS sequence"/>
</dbReference>
<dbReference type="AlphaFoldDB" id="A0A9N9BSQ4"/>
<sequence length="82" mass="9653">VKDRYETLTSESTYDIIRRISEKMKSIDLAKLSFNNPLLSFILNLDRIDPIINDLIPKSLLEEASQYENVRNWKGFTTEFIK</sequence>
<proteinExistence type="predicted"/>
<evidence type="ECO:0000313" key="2">
    <source>
        <dbReference type="Proteomes" id="UP000789375"/>
    </source>
</evidence>